<keyword evidence="1 2" id="KW-0732">Signal</keyword>
<proteinExistence type="predicted"/>
<name>A0A7U9DVC9_STRLI</name>
<feature type="signal peptide" evidence="2">
    <location>
        <begin position="1"/>
        <end position="30"/>
    </location>
</feature>
<sequence length="407" mass="43182">MKIHLKRGLASFVGLALAGAGLATVGTAPAAAGSYDCPSGYFCGWTGESANGSMWKTNKSVADLGGWDNKIRSYVNRTTSVACVYEDKNYTPWGGYWAQEPNSPGEYNGDPVATTSSVKFVRTERECSQPAYPSWSSETSPKALGFGDLNGDRRADVVTRDEAGRLWFSPGDTTGRLIGTGGWNAMSALTRHGDFSRDGREDLIAREASTGKLWLYPGTGTGSLGSRKLIGKSGWNAMNRVTAFGDLTGDGRSDLIAVEKATARLWLYPGTSTGTLGARKLIGKSGWNAMNALIGMGDVTGDGRPDLYAREASTGKLWLYPGTSTGTLGSRTLVGTGGWNAMAHFLPVGDFSGDGVPDLATVTNEKYVLDGYPGNLGWLVTYRGRGNGFLTSGVPTHGEWWGLNGFV</sequence>
<dbReference type="Pfam" id="PF13517">
    <property type="entry name" value="FG-GAP_3"/>
    <property type="match status" value="1"/>
</dbReference>
<dbReference type="SUPFAM" id="SSF69318">
    <property type="entry name" value="Integrin alpha N-terminal domain"/>
    <property type="match status" value="1"/>
</dbReference>
<dbReference type="GeneID" id="91384080"/>
<dbReference type="InterPro" id="IPR028994">
    <property type="entry name" value="Integrin_alpha_N"/>
</dbReference>
<feature type="chain" id="PRO_5031529787" evidence="2">
    <location>
        <begin position="31"/>
        <end position="407"/>
    </location>
</feature>
<protein>
    <submittedName>
        <fullName evidence="3">ATP/GTP-binding protein</fullName>
    </submittedName>
</protein>
<dbReference type="EMBL" id="CM001889">
    <property type="protein sequence ID" value="EOY49935.1"/>
    <property type="molecule type" value="Genomic_DNA"/>
</dbReference>
<dbReference type="Gene3D" id="2.115.10.10">
    <property type="entry name" value="Tachylectin 2"/>
    <property type="match status" value="1"/>
</dbReference>
<gene>
    <name evidence="3" type="ORF">SLI_5227</name>
</gene>
<dbReference type="PANTHER" id="PTHR46580:SF4">
    <property type="entry name" value="ATP_GTP-BINDING PROTEIN"/>
    <property type="match status" value="1"/>
</dbReference>
<dbReference type="Proteomes" id="UP000014062">
    <property type="component" value="Chromosome"/>
</dbReference>
<dbReference type="RefSeq" id="WP_003974021.1">
    <property type="nucleotide sequence ID" value="NZ_CM001889.1"/>
</dbReference>
<reference evidence="4" key="1">
    <citation type="journal article" date="2013" name="Genome Biol. Evol.">
        <title>The genome sequence of Streptomyces lividans 66 reveals a novel tRNA-dependent peptide biosynthetic system within a metal-related genomic island.</title>
        <authorList>
            <person name="Cruz-Morales P."/>
            <person name="Vijgenboom E."/>
            <person name="Iruegas-Bocardo F."/>
            <person name="Girard G."/>
            <person name="Yanez-Guerra L.A."/>
            <person name="Ramos-Aboites H.E."/>
            <person name="Pernodet J.L."/>
            <person name="Anne J."/>
            <person name="van Wezel G.P."/>
            <person name="Barona-Gomez F."/>
        </authorList>
    </citation>
    <scope>NUCLEOTIDE SEQUENCE [LARGE SCALE GENOMIC DNA]</scope>
    <source>
        <strain evidence="4">1326</strain>
    </source>
</reference>
<dbReference type="PANTHER" id="PTHR46580">
    <property type="entry name" value="SENSOR KINASE-RELATED"/>
    <property type="match status" value="1"/>
</dbReference>
<evidence type="ECO:0000313" key="3">
    <source>
        <dbReference type="EMBL" id="EOY49935.1"/>
    </source>
</evidence>
<accession>A0A7U9DVC9</accession>
<evidence type="ECO:0000313" key="4">
    <source>
        <dbReference type="Proteomes" id="UP000014062"/>
    </source>
</evidence>
<organism evidence="3 4">
    <name type="scientific">Streptomyces lividans 1326</name>
    <dbReference type="NCBI Taxonomy" id="1200984"/>
    <lineage>
        <taxon>Bacteria</taxon>
        <taxon>Bacillati</taxon>
        <taxon>Actinomycetota</taxon>
        <taxon>Actinomycetes</taxon>
        <taxon>Kitasatosporales</taxon>
        <taxon>Streptomycetaceae</taxon>
        <taxon>Streptomyces</taxon>
    </lineage>
</organism>
<dbReference type="Pfam" id="PF03995">
    <property type="entry name" value="Inhibitor_I36"/>
    <property type="match status" value="1"/>
</dbReference>
<dbReference type="InterPro" id="IPR013517">
    <property type="entry name" value="FG-GAP"/>
</dbReference>
<evidence type="ECO:0000256" key="1">
    <source>
        <dbReference type="ARBA" id="ARBA00022729"/>
    </source>
</evidence>
<dbReference type="AlphaFoldDB" id="A0A7U9DVC9"/>
<evidence type="ECO:0000256" key="2">
    <source>
        <dbReference type="SAM" id="SignalP"/>
    </source>
</evidence>